<dbReference type="EMBL" id="CP014229">
    <property type="protein sequence ID" value="AMD90359.1"/>
    <property type="molecule type" value="Genomic_DNA"/>
</dbReference>
<name>A0A0X8JK98_9BACT</name>
<organism evidence="1 2">
    <name type="scientific">Desulfovibrio fairfieldensis</name>
    <dbReference type="NCBI Taxonomy" id="44742"/>
    <lineage>
        <taxon>Bacteria</taxon>
        <taxon>Pseudomonadati</taxon>
        <taxon>Thermodesulfobacteriota</taxon>
        <taxon>Desulfovibrionia</taxon>
        <taxon>Desulfovibrionales</taxon>
        <taxon>Desulfovibrionaceae</taxon>
        <taxon>Desulfovibrio</taxon>
    </lineage>
</organism>
<keyword evidence="2" id="KW-1185">Reference proteome</keyword>
<evidence type="ECO:0000313" key="2">
    <source>
        <dbReference type="Proteomes" id="UP000069241"/>
    </source>
</evidence>
<dbReference type="KEGG" id="dfi:AXF13_09650"/>
<reference evidence="2" key="1">
    <citation type="submission" date="2016-02" db="EMBL/GenBank/DDBJ databases">
        <authorList>
            <person name="Holder M.E."/>
            <person name="Ajami N.J."/>
            <person name="Petrosino J.F."/>
        </authorList>
    </citation>
    <scope>NUCLEOTIDE SEQUENCE [LARGE SCALE GENOMIC DNA]</scope>
    <source>
        <strain evidence="2">CCUG 45958</strain>
    </source>
</reference>
<proteinExistence type="predicted"/>
<sequence>MSRFPEQRGRRGLCRAPILCLACGILWGLFCCLIGLPAARGAAAVGERNVGADAALAEMTAAARLLAVLAPARSRPDDSEAQRAVIAAFPTDPATFAAVLRLTGDAPLDWLLGLAQADNRALRQAARQRLRAVDPVRHIRAADSIYAAVNAWPCRDFLELARSPDPIVSVGALLLARNMAWPEKGRAALDSLRPDDGPDIRLLKLAAVVGWNGEAAVPDAAWEFVRAFPDDPRDLARLLTLENSLYRSEDSPTLSLLRGLARDGTPELKMAADAKWRGARTLHRASLPPSAPVSGRKLARSLLPLFADPDPGVSATAMLYAARLEAPGPLRAWLLKHADPEDPPLRKALAAHCLARWSPLDQDRQRAFLRQMFINWETFWQVILFEDVTALAGRSPSLDWVCRLSLGRENEVRQEARDNLLAVHLALAKERKEGRLDAHKNQVDRLIFAAIAQWAE</sequence>
<dbReference type="STRING" id="44742.AXF13_09650"/>
<accession>A0A0X8JK98</accession>
<protein>
    <submittedName>
        <fullName evidence="1">Uncharacterized protein</fullName>
    </submittedName>
</protein>
<gene>
    <name evidence="1" type="ORF">AXF13_09650</name>
</gene>
<dbReference type="RefSeq" id="WP_062252925.1">
    <property type="nucleotide sequence ID" value="NZ_CP014229.1"/>
</dbReference>
<dbReference type="AlphaFoldDB" id="A0A0X8JK98"/>
<dbReference type="Proteomes" id="UP000069241">
    <property type="component" value="Chromosome"/>
</dbReference>
<evidence type="ECO:0000313" key="1">
    <source>
        <dbReference type="EMBL" id="AMD90359.1"/>
    </source>
</evidence>